<feature type="domain" description="Outer membrane protein beta-barrel" evidence="2">
    <location>
        <begin position="48"/>
        <end position="204"/>
    </location>
</feature>
<dbReference type="Pfam" id="PF13568">
    <property type="entry name" value="OMP_b-brl_2"/>
    <property type="match status" value="1"/>
</dbReference>
<dbReference type="EMBL" id="CP051682">
    <property type="protein sequence ID" value="QJD97499.1"/>
    <property type="molecule type" value="Genomic_DNA"/>
</dbReference>
<protein>
    <submittedName>
        <fullName evidence="3">PorT family protein</fullName>
    </submittedName>
</protein>
<dbReference type="InterPro" id="IPR025665">
    <property type="entry name" value="Beta-barrel_OMP_2"/>
</dbReference>
<gene>
    <name evidence="3" type="ORF">HH214_17280</name>
</gene>
<dbReference type="AlphaFoldDB" id="A0A7L5E5C1"/>
<proteinExistence type="predicted"/>
<evidence type="ECO:0000313" key="4">
    <source>
        <dbReference type="Proteomes" id="UP000503278"/>
    </source>
</evidence>
<sequence>MRKLLLIGGLLTMLGLGHAYAQRDTSITLNPYRKSFNTFLAANPVLFGFQIGGGIGTQHYSAAQQVSTQSVATFNAAVKAILPLNYKYAVYTSCGITNKGGVLFEDALTTTTKITYLDVPVSLVRKFTLPLLGNLYVGAGGYLSRGLRGKTKFETPDSESSDQLVFGKGNDLQRTDAGLNFVGSLQLNNNLTFNASYELGLRNIVSQIQQDTGTSHINNRYLSVTLGYLFSL</sequence>
<keyword evidence="4" id="KW-1185">Reference proteome</keyword>
<name>A0A7L5E5C1_9SPHI</name>
<dbReference type="RefSeq" id="WP_169609722.1">
    <property type="nucleotide sequence ID" value="NZ_CP051682.1"/>
</dbReference>
<feature type="chain" id="PRO_5029737162" evidence="1">
    <location>
        <begin position="22"/>
        <end position="232"/>
    </location>
</feature>
<evidence type="ECO:0000259" key="2">
    <source>
        <dbReference type="Pfam" id="PF13568"/>
    </source>
</evidence>
<reference evidence="3 4" key="1">
    <citation type="submission" date="2020-04" db="EMBL/GenBank/DDBJ databases">
        <title>Genome sequencing of novel species.</title>
        <authorList>
            <person name="Heo J."/>
            <person name="Kim S.-J."/>
            <person name="Kim J.-S."/>
            <person name="Hong S.-B."/>
            <person name="Kwon S.-W."/>
        </authorList>
    </citation>
    <scope>NUCLEOTIDE SEQUENCE [LARGE SCALE GENOMIC DNA]</scope>
    <source>
        <strain evidence="3 4">F39-2</strain>
    </source>
</reference>
<accession>A0A7L5E5C1</accession>
<dbReference type="KEGG" id="mrob:HH214_17280"/>
<organism evidence="3 4">
    <name type="scientific">Mucilaginibacter robiniae</name>
    <dbReference type="NCBI Taxonomy" id="2728022"/>
    <lineage>
        <taxon>Bacteria</taxon>
        <taxon>Pseudomonadati</taxon>
        <taxon>Bacteroidota</taxon>
        <taxon>Sphingobacteriia</taxon>
        <taxon>Sphingobacteriales</taxon>
        <taxon>Sphingobacteriaceae</taxon>
        <taxon>Mucilaginibacter</taxon>
    </lineage>
</organism>
<dbReference type="Proteomes" id="UP000503278">
    <property type="component" value="Chromosome"/>
</dbReference>
<evidence type="ECO:0000313" key="3">
    <source>
        <dbReference type="EMBL" id="QJD97499.1"/>
    </source>
</evidence>
<keyword evidence="1" id="KW-0732">Signal</keyword>
<feature type="signal peptide" evidence="1">
    <location>
        <begin position="1"/>
        <end position="21"/>
    </location>
</feature>
<evidence type="ECO:0000256" key="1">
    <source>
        <dbReference type="SAM" id="SignalP"/>
    </source>
</evidence>